<dbReference type="EMBL" id="UGGV01000001">
    <property type="protein sequence ID" value="STO24024.1"/>
    <property type="molecule type" value="Genomic_DNA"/>
</dbReference>
<dbReference type="Pfam" id="PF00583">
    <property type="entry name" value="Acetyltransf_1"/>
    <property type="match status" value="1"/>
</dbReference>
<dbReference type="PROSITE" id="PS51186">
    <property type="entry name" value="GNAT"/>
    <property type="match status" value="1"/>
</dbReference>
<accession>A0A377GHE3</accession>
<evidence type="ECO:0000313" key="4">
    <source>
        <dbReference type="Proteomes" id="UP000186808"/>
    </source>
</evidence>
<feature type="domain" description="N-acetyltransferase" evidence="1">
    <location>
        <begin position="129"/>
        <end position="265"/>
    </location>
</feature>
<dbReference type="Proteomes" id="UP000186808">
    <property type="component" value="Unassembled WGS sequence"/>
</dbReference>
<dbReference type="EMBL" id="FTNL01000009">
    <property type="protein sequence ID" value="SIR27161.1"/>
    <property type="molecule type" value="Genomic_DNA"/>
</dbReference>
<protein>
    <submittedName>
        <fullName evidence="2">Acetyltransferase (GNAT) domain-containing protein</fullName>
    </submittedName>
    <submittedName>
        <fullName evidence="3">Predicted acetyltransferase involved in intracellular survival and related acetyltransferases</fullName>
    </submittedName>
</protein>
<evidence type="ECO:0000313" key="3">
    <source>
        <dbReference type="EMBL" id="STO24024.1"/>
    </source>
</evidence>
<evidence type="ECO:0000313" key="5">
    <source>
        <dbReference type="Proteomes" id="UP000254374"/>
    </source>
</evidence>
<dbReference type="InterPro" id="IPR000182">
    <property type="entry name" value="GNAT_dom"/>
</dbReference>
<dbReference type="Gene3D" id="3.40.630.30">
    <property type="match status" value="1"/>
</dbReference>
<keyword evidence="3" id="KW-0808">Transferase</keyword>
<gene>
    <name evidence="3" type="ORF">NCTC11401_00830</name>
    <name evidence="2" type="ORF">SAMN05421777_10954</name>
</gene>
<dbReference type="AlphaFoldDB" id="A0A377GHE3"/>
<sequence>MQPKNTYWIYLMQQLINDFHELEQHFFSLISLHCLNHQTITAFETGVLTAGLNPAFVTQTDKEFLNDLTHCRSYFTQKNVPWTIVIAEQTLIFSQQKRQFLHDYELTDTGIGMAFNLLSAPLQSLDNQVEFRVMNEDLDTWGVPLVHGFQSTTEINQVYTQRHNEALNKCKGIYHLSGFFAGEVVVSMTLTVKKHLARIDDLATIPHFQKRGFASAMMTYALRKALDLNVQTCFLEASSAGLNLYKRIGFQPLFTNHYYEIKNNCCPQSNDPD</sequence>
<dbReference type="STRING" id="464.Lgor_2023"/>
<dbReference type="RefSeq" id="WP_238587881.1">
    <property type="nucleotide sequence ID" value="NZ_CAAAIX010000008.1"/>
</dbReference>
<evidence type="ECO:0000313" key="2">
    <source>
        <dbReference type="EMBL" id="SIR27161.1"/>
    </source>
</evidence>
<dbReference type="SUPFAM" id="SSF55729">
    <property type="entry name" value="Acyl-CoA N-acyltransferases (Nat)"/>
    <property type="match status" value="1"/>
</dbReference>
<keyword evidence="4" id="KW-1185">Reference proteome</keyword>
<reference evidence="2 4" key="1">
    <citation type="submission" date="2017-01" db="EMBL/GenBank/DDBJ databases">
        <authorList>
            <person name="Varghese N."/>
            <person name="Submissions S."/>
        </authorList>
    </citation>
    <scope>NUCLEOTIDE SEQUENCE [LARGE SCALE GENOMIC DNA]</scope>
    <source>
        <strain evidence="2 4">ATCC 33342</strain>
    </source>
</reference>
<dbReference type="InterPro" id="IPR016181">
    <property type="entry name" value="Acyl_CoA_acyltransferase"/>
</dbReference>
<proteinExistence type="predicted"/>
<organism evidence="3 5">
    <name type="scientific">Fluoribacter gormanii</name>
    <dbReference type="NCBI Taxonomy" id="464"/>
    <lineage>
        <taxon>Bacteria</taxon>
        <taxon>Pseudomonadati</taxon>
        <taxon>Pseudomonadota</taxon>
        <taxon>Gammaproteobacteria</taxon>
        <taxon>Legionellales</taxon>
        <taxon>Legionellaceae</taxon>
        <taxon>Fluoribacter</taxon>
    </lineage>
</organism>
<dbReference type="Proteomes" id="UP000254374">
    <property type="component" value="Unassembled WGS sequence"/>
</dbReference>
<evidence type="ECO:0000259" key="1">
    <source>
        <dbReference type="PROSITE" id="PS51186"/>
    </source>
</evidence>
<reference evidence="3 5" key="2">
    <citation type="submission" date="2018-06" db="EMBL/GenBank/DDBJ databases">
        <authorList>
            <consortium name="Pathogen Informatics"/>
            <person name="Doyle S."/>
        </authorList>
    </citation>
    <scope>NUCLEOTIDE SEQUENCE [LARGE SCALE GENOMIC DNA]</scope>
    <source>
        <strain evidence="3 5">NCTC11401</strain>
    </source>
</reference>
<name>A0A377GHE3_9GAMM</name>
<dbReference type="GO" id="GO:0016747">
    <property type="term" value="F:acyltransferase activity, transferring groups other than amino-acyl groups"/>
    <property type="evidence" value="ECO:0007669"/>
    <property type="project" value="InterPro"/>
</dbReference>